<dbReference type="OrthoDB" id="5985205at2759"/>
<dbReference type="InterPro" id="IPR029063">
    <property type="entry name" value="SAM-dependent_MTases_sf"/>
</dbReference>
<feature type="non-terminal residue" evidence="1">
    <location>
        <position position="1"/>
    </location>
</feature>
<name>A0A6S7LQ67_PARCT</name>
<dbReference type="AlphaFoldDB" id="A0A6S7LQ67"/>
<keyword evidence="2" id="KW-1185">Reference proteome</keyword>
<dbReference type="Proteomes" id="UP001152795">
    <property type="component" value="Unassembled WGS sequence"/>
</dbReference>
<evidence type="ECO:0000313" key="2">
    <source>
        <dbReference type="Proteomes" id="UP001152795"/>
    </source>
</evidence>
<sequence length="210" mass="23466">MPTALSKPQHYESIAKKYSEINELQVQWSKELAGSAGIKPGDRVLDMGCGTGELTSYLANLVGKDGEVVAVDPDFERIKVACEKHPLENIIFENGESSKKKIFVQTAFNCLKPGGMIAIQSHDKEPEIVKEFTKQLVPNNIENNQPTVHLLEKADAEELLRNSGFVILSSKYSFMAHKFQNIAEFSSWVYASDYWDVSKLSTQNMTNFAS</sequence>
<dbReference type="EMBL" id="CACRXK020023234">
    <property type="protein sequence ID" value="CAB4037569.1"/>
    <property type="molecule type" value="Genomic_DNA"/>
</dbReference>
<dbReference type="Gene3D" id="3.40.50.150">
    <property type="entry name" value="Vaccinia Virus protein VP39"/>
    <property type="match status" value="2"/>
</dbReference>
<comment type="caution">
    <text evidence="1">The sequence shown here is derived from an EMBL/GenBank/DDBJ whole genome shotgun (WGS) entry which is preliminary data.</text>
</comment>
<dbReference type="Pfam" id="PF13489">
    <property type="entry name" value="Methyltransf_23"/>
    <property type="match status" value="1"/>
</dbReference>
<reference evidence="1" key="1">
    <citation type="submission" date="2020-04" db="EMBL/GenBank/DDBJ databases">
        <authorList>
            <person name="Alioto T."/>
            <person name="Alioto T."/>
            <person name="Gomez Garrido J."/>
        </authorList>
    </citation>
    <scope>NUCLEOTIDE SEQUENCE</scope>
    <source>
        <strain evidence="1">A484AB</strain>
    </source>
</reference>
<dbReference type="PANTHER" id="PTHR43861">
    <property type="entry name" value="TRANS-ACONITATE 2-METHYLTRANSFERASE-RELATED"/>
    <property type="match status" value="1"/>
</dbReference>
<protein>
    <submittedName>
        <fullName evidence="1">Uncharacterized protein</fullName>
    </submittedName>
</protein>
<proteinExistence type="predicted"/>
<dbReference type="CDD" id="cd02440">
    <property type="entry name" value="AdoMet_MTases"/>
    <property type="match status" value="1"/>
</dbReference>
<evidence type="ECO:0000313" key="1">
    <source>
        <dbReference type="EMBL" id="CAB4037569.1"/>
    </source>
</evidence>
<gene>
    <name evidence="1" type="ORF">PACLA_8A005072</name>
</gene>
<dbReference type="SUPFAM" id="SSF53335">
    <property type="entry name" value="S-adenosyl-L-methionine-dependent methyltransferases"/>
    <property type="match status" value="1"/>
</dbReference>
<accession>A0A6S7LQ67</accession>
<organism evidence="1 2">
    <name type="scientific">Paramuricea clavata</name>
    <name type="common">Red gorgonian</name>
    <name type="synonym">Violescent sea-whip</name>
    <dbReference type="NCBI Taxonomy" id="317549"/>
    <lineage>
        <taxon>Eukaryota</taxon>
        <taxon>Metazoa</taxon>
        <taxon>Cnidaria</taxon>
        <taxon>Anthozoa</taxon>
        <taxon>Octocorallia</taxon>
        <taxon>Malacalcyonacea</taxon>
        <taxon>Plexauridae</taxon>
        <taxon>Paramuricea</taxon>
    </lineage>
</organism>